<evidence type="ECO:0000313" key="4">
    <source>
        <dbReference type="Proteomes" id="UP000094569"/>
    </source>
</evidence>
<dbReference type="Gene3D" id="3.40.30.10">
    <property type="entry name" value="Glutaredoxin"/>
    <property type="match status" value="1"/>
</dbReference>
<keyword evidence="4" id="KW-1185">Reference proteome</keyword>
<dbReference type="EMBL" id="JXNT01000001">
    <property type="protein sequence ID" value="ODM23673.1"/>
    <property type="molecule type" value="Genomic_DNA"/>
</dbReference>
<proteinExistence type="predicted"/>
<comment type="caution">
    <text evidence="3">The sequence shown here is derived from an EMBL/GenBank/DDBJ whole genome shotgun (WGS) entry which is preliminary data.</text>
</comment>
<dbReference type="Pfam" id="PF22041">
    <property type="entry name" value="GST_C_7"/>
    <property type="match status" value="1"/>
</dbReference>
<dbReference type="AlphaFoldDB" id="A0A1E3BRS4"/>
<dbReference type="VEuPathDB" id="FungiDB:SI65_01262"/>
<dbReference type="InterPro" id="IPR036282">
    <property type="entry name" value="Glutathione-S-Trfase_C_sf"/>
</dbReference>
<accession>A0A1E3BRS4</accession>
<dbReference type="InterPro" id="IPR036249">
    <property type="entry name" value="Thioredoxin-like_sf"/>
</dbReference>
<organism evidence="3 4">
    <name type="scientific">Aspergillus cristatus</name>
    <name type="common">Chinese Fuzhuan brick tea-fermentation fungus</name>
    <name type="synonym">Eurotium cristatum</name>
    <dbReference type="NCBI Taxonomy" id="573508"/>
    <lineage>
        <taxon>Eukaryota</taxon>
        <taxon>Fungi</taxon>
        <taxon>Dikarya</taxon>
        <taxon>Ascomycota</taxon>
        <taxon>Pezizomycotina</taxon>
        <taxon>Eurotiomycetes</taxon>
        <taxon>Eurotiomycetidae</taxon>
        <taxon>Eurotiales</taxon>
        <taxon>Aspergillaceae</taxon>
        <taxon>Aspergillus</taxon>
        <taxon>Aspergillus subgen. Aspergillus</taxon>
    </lineage>
</organism>
<evidence type="ECO:0000259" key="1">
    <source>
        <dbReference type="Pfam" id="PF13409"/>
    </source>
</evidence>
<dbReference type="SUPFAM" id="SSF47616">
    <property type="entry name" value="GST C-terminal domain-like"/>
    <property type="match status" value="1"/>
</dbReference>
<dbReference type="Proteomes" id="UP000094569">
    <property type="component" value="Unassembled WGS sequence"/>
</dbReference>
<dbReference type="CDD" id="cd00299">
    <property type="entry name" value="GST_C_family"/>
    <property type="match status" value="1"/>
</dbReference>
<evidence type="ECO:0000313" key="3">
    <source>
        <dbReference type="EMBL" id="ODM23673.1"/>
    </source>
</evidence>
<dbReference type="CDD" id="cd03038">
    <property type="entry name" value="GST_N_etherase_LigE"/>
    <property type="match status" value="1"/>
</dbReference>
<feature type="domain" description="Glutathione S-transferase UstS-like C-terminal" evidence="2">
    <location>
        <begin position="140"/>
        <end position="245"/>
    </location>
</feature>
<sequence>MDTSKPILFYDIASGPPATCFAPNPWKTRYALNFKGVNYQTEWVELPDVTGVRKRLGAPPNRTHRDGSAFYTLPVIHDLSTGDIVGDSLEIAQYLDKTYPDGPSLFPHGSTVSHDAKGLNILVDTLFTQHVVLFIHGMPLNPATAKASKATFCERAGVDDWEKLTVRGEERAKVLNSFKQALGNLADLYKKNTEGPFLEGATPSYADLIVGAWLSFAKATSKEWEDIQTWHNGIFGKLHQALEKYAEIN</sequence>
<feature type="domain" description="GST N-terminal" evidence="1">
    <location>
        <begin position="23"/>
        <end position="97"/>
    </location>
</feature>
<gene>
    <name evidence="3" type="ORF">SI65_01262</name>
</gene>
<dbReference type="Pfam" id="PF13409">
    <property type="entry name" value="GST_N_2"/>
    <property type="match status" value="1"/>
</dbReference>
<protein>
    <submittedName>
        <fullName evidence="3">Uncharacterized protein</fullName>
    </submittedName>
</protein>
<reference evidence="3 4" key="1">
    <citation type="journal article" date="2016" name="BMC Genomics">
        <title>Comparative genomic and transcriptomic analyses of the Fuzhuan brick tea-fermentation fungus Aspergillus cristatus.</title>
        <authorList>
            <person name="Ge Y."/>
            <person name="Wang Y."/>
            <person name="Liu Y."/>
            <person name="Tan Y."/>
            <person name="Ren X."/>
            <person name="Zhang X."/>
            <person name="Hyde K.D."/>
            <person name="Liu Y."/>
            <person name="Liu Z."/>
        </authorList>
    </citation>
    <scope>NUCLEOTIDE SEQUENCE [LARGE SCALE GENOMIC DNA]</scope>
    <source>
        <strain evidence="3 4">GZAAS20.1005</strain>
    </source>
</reference>
<name>A0A1E3BRS4_ASPCR</name>
<dbReference type="SUPFAM" id="SSF52833">
    <property type="entry name" value="Thioredoxin-like"/>
    <property type="match status" value="1"/>
</dbReference>
<dbReference type="InterPro" id="IPR054416">
    <property type="entry name" value="GST_UstS-like_C"/>
</dbReference>
<dbReference type="Gene3D" id="1.20.1050.10">
    <property type="match status" value="1"/>
</dbReference>
<dbReference type="InterPro" id="IPR004045">
    <property type="entry name" value="Glutathione_S-Trfase_N"/>
</dbReference>
<evidence type="ECO:0000259" key="2">
    <source>
        <dbReference type="Pfam" id="PF22041"/>
    </source>
</evidence>
<dbReference type="STRING" id="573508.A0A1E3BRS4"/>
<dbReference type="OrthoDB" id="4951845at2759"/>